<organism evidence="6 7">
    <name type="scientific">Phytophthora citrophthora</name>
    <dbReference type="NCBI Taxonomy" id="4793"/>
    <lineage>
        <taxon>Eukaryota</taxon>
        <taxon>Sar</taxon>
        <taxon>Stramenopiles</taxon>
        <taxon>Oomycota</taxon>
        <taxon>Peronosporomycetes</taxon>
        <taxon>Peronosporales</taxon>
        <taxon>Peronosporaceae</taxon>
        <taxon>Phytophthora</taxon>
    </lineage>
</organism>
<dbReference type="AlphaFoldDB" id="A0AAD9LJB2"/>
<keyword evidence="3" id="KW-0964">Secreted</keyword>
<keyword evidence="4" id="KW-0843">Virulence</keyword>
<dbReference type="PANTHER" id="PTHR33657">
    <property type="entry name" value="DOMAIN PROTEIN, PUTATIVE (AFU_ORTHOLOGUE AFUA_5G00600)-RELATED"/>
    <property type="match status" value="1"/>
</dbReference>
<feature type="chain" id="PRO_5041970763" description="Necrosis inducing-like protein NPP1 type" evidence="5">
    <location>
        <begin position="45"/>
        <end position="180"/>
    </location>
</feature>
<comment type="subcellular location">
    <subcellularLocation>
        <location evidence="1">Secreted</location>
    </subcellularLocation>
</comment>
<evidence type="ECO:0000256" key="5">
    <source>
        <dbReference type="SAM" id="SignalP"/>
    </source>
</evidence>
<dbReference type="EMBL" id="JASMQC010000017">
    <property type="protein sequence ID" value="KAK1938798.1"/>
    <property type="molecule type" value="Genomic_DNA"/>
</dbReference>
<reference evidence="6" key="1">
    <citation type="submission" date="2023-08" db="EMBL/GenBank/DDBJ databases">
        <title>Reference Genome Resource for the Citrus Pathogen Phytophthora citrophthora.</title>
        <authorList>
            <person name="Moller H."/>
            <person name="Coetzee B."/>
            <person name="Rose L.J."/>
            <person name="Van Niekerk J.M."/>
        </authorList>
    </citation>
    <scope>NUCLEOTIDE SEQUENCE</scope>
    <source>
        <strain evidence="6">STE-U-9442</strain>
    </source>
</reference>
<name>A0AAD9LJB2_9STRA</name>
<dbReference type="InterPro" id="IPR008701">
    <property type="entry name" value="NPP1"/>
</dbReference>
<dbReference type="Pfam" id="PF05630">
    <property type="entry name" value="NPP1"/>
    <property type="match status" value="1"/>
</dbReference>
<evidence type="ECO:0000313" key="7">
    <source>
        <dbReference type="Proteomes" id="UP001259832"/>
    </source>
</evidence>
<protein>
    <recommendedName>
        <fullName evidence="8">Necrosis inducing-like protein NPP1 type</fullName>
    </recommendedName>
</protein>
<gene>
    <name evidence="6" type="ORF">P3T76_008873</name>
</gene>
<proteinExistence type="inferred from homology"/>
<accession>A0AAD9LJB2</accession>
<evidence type="ECO:0000256" key="1">
    <source>
        <dbReference type="ARBA" id="ARBA00004613"/>
    </source>
</evidence>
<evidence type="ECO:0000256" key="2">
    <source>
        <dbReference type="ARBA" id="ARBA00009520"/>
    </source>
</evidence>
<keyword evidence="7" id="KW-1185">Reference proteome</keyword>
<evidence type="ECO:0008006" key="8">
    <source>
        <dbReference type="Google" id="ProtNLM"/>
    </source>
</evidence>
<evidence type="ECO:0000256" key="4">
    <source>
        <dbReference type="ARBA" id="ARBA00023026"/>
    </source>
</evidence>
<evidence type="ECO:0000256" key="3">
    <source>
        <dbReference type="ARBA" id="ARBA00022525"/>
    </source>
</evidence>
<comment type="caution">
    <text evidence="6">The sequence shown here is derived from an EMBL/GenBank/DDBJ whole genome shotgun (WGS) entry which is preliminary data.</text>
</comment>
<dbReference type="PANTHER" id="PTHR33657:SF8">
    <property type="entry name" value="DOMAIN PROTEIN, PUTATIVE (AFU_ORTHOLOGUE AFUA_5G00600)-RELATED"/>
    <property type="match status" value="1"/>
</dbReference>
<sequence>MNNALCRRPLSFEFDKKDPPPPFKLMNRVTAVILSLTLLHCAYGEPVTINHDQVQPFAQPEPVTISEKAAVKFKPQLSVIDSCVSFPVVNAAGEISGGLKPTKKADGCTESPMGSQVYGRASWYRDLWAIVYAWYFPKNFRSDGPKGRHCWASMVLWLENPVLENQKLLGAFSEIVTGSG</sequence>
<comment type="similarity">
    <text evidence="2">Belongs to the Necrosis inducing protein (NPP1) family.</text>
</comment>
<dbReference type="GO" id="GO:0005576">
    <property type="term" value="C:extracellular region"/>
    <property type="evidence" value="ECO:0007669"/>
    <property type="project" value="UniProtKB-SubCell"/>
</dbReference>
<dbReference type="Proteomes" id="UP001259832">
    <property type="component" value="Unassembled WGS sequence"/>
</dbReference>
<keyword evidence="5" id="KW-0732">Signal</keyword>
<feature type="signal peptide" evidence="5">
    <location>
        <begin position="1"/>
        <end position="44"/>
    </location>
</feature>
<evidence type="ECO:0000313" key="6">
    <source>
        <dbReference type="EMBL" id="KAK1938798.1"/>
    </source>
</evidence>